<accession>A0A9N9WLM6</accession>
<dbReference type="GO" id="GO:0005337">
    <property type="term" value="F:nucleoside transmembrane transporter activity"/>
    <property type="evidence" value="ECO:0007669"/>
    <property type="project" value="InterPro"/>
</dbReference>
<dbReference type="EMBL" id="OU895877">
    <property type="protein sequence ID" value="CAG9797616.1"/>
    <property type="molecule type" value="Genomic_DNA"/>
</dbReference>
<evidence type="ECO:0000256" key="6">
    <source>
        <dbReference type="ARBA" id="ARBA00023136"/>
    </source>
</evidence>
<evidence type="ECO:0000256" key="7">
    <source>
        <dbReference type="SAM" id="MobiDB-lite"/>
    </source>
</evidence>
<protein>
    <recommendedName>
        <fullName evidence="11">Equilibrative nucleoside transporter</fullName>
    </recommendedName>
</protein>
<dbReference type="OrthoDB" id="46396at2759"/>
<organism evidence="9 10">
    <name type="scientific">Chironomus riparius</name>
    <dbReference type="NCBI Taxonomy" id="315576"/>
    <lineage>
        <taxon>Eukaryota</taxon>
        <taxon>Metazoa</taxon>
        <taxon>Ecdysozoa</taxon>
        <taxon>Arthropoda</taxon>
        <taxon>Hexapoda</taxon>
        <taxon>Insecta</taxon>
        <taxon>Pterygota</taxon>
        <taxon>Neoptera</taxon>
        <taxon>Endopterygota</taxon>
        <taxon>Diptera</taxon>
        <taxon>Nematocera</taxon>
        <taxon>Chironomoidea</taxon>
        <taxon>Chironomidae</taxon>
        <taxon>Chironominae</taxon>
        <taxon>Chironomus</taxon>
    </lineage>
</organism>
<feature type="transmembrane region" description="Helical" evidence="8">
    <location>
        <begin position="315"/>
        <end position="336"/>
    </location>
</feature>
<evidence type="ECO:0000256" key="5">
    <source>
        <dbReference type="ARBA" id="ARBA00022989"/>
    </source>
</evidence>
<feature type="transmembrane region" description="Helical" evidence="8">
    <location>
        <begin position="62"/>
        <end position="83"/>
    </location>
</feature>
<reference evidence="9" key="2">
    <citation type="submission" date="2022-10" db="EMBL/GenBank/DDBJ databases">
        <authorList>
            <consortium name="ENA_rothamsted_submissions"/>
            <consortium name="culmorum"/>
            <person name="King R."/>
        </authorList>
    </citation>
    <scope>NUCLEOTIDE SEQUENCE</scope>
</reference>
<feature type="transmembrane region" description="Helical" evidence="8">
    <location>
        <begin position="425"/>
        <end position="450"/>
    </location>
</feature>
<keyword evidence="10" id="KW-1185">Reference proteome</keyword>
<dbReference type="PANTHER" id="PTHR10332:SF88">
    <property type="entry name" value="EQUILIBRATIVE NUCLEOSIDE TRANSPORTER 1, ISOFORM A"/>
    <property type="match status" value="1"/>
</dbReference>
<feature type="region of interest" description="Disordered" evidence="7">
    <location>
        <begin position="1"/>
        <end position="25"/>
    </location>
</feature>
<dbReference type="Pfam" id="PF01733">
    <property type="entry name" value="Nucleoside_tran"/>
    <property type="match status" value="1"/>
</dbReference>
<feature type="transmembrane region" description="Helical" evidence="8">
    <location>
        <begin position="462"/>
        <end position="484"/>
    </location>
</feature>
<dbReference type="Proteomes" id="UP001153620">
    <property type="component" value="Chromosome 1"/>
</dbReference>
<keyword evidence="3" id="KW-0813">Transport</keyword>
<feature type="transmembrane region" description="Helical" evidence="8">
    <location>
        <begin position="112"/>
        <end position="133"/>
    </location>
</feature>
<dbReference type="PANTHER" id="PTHR10332">
    <property type="entry name" value="EQUILIBRATIVE NUCLEOSIDE TRANSPORTER"/>
    <property type="match status" value="1"/>
</dbReference>
<evidence type="ECO:0000256" key="8">
    <source>
        <dbReference type="SAM" id="Phobius"/>
    </source>
</evidence>
<evidence type="ECO:0000313" key="9">
    <source>
        <dbReference type="EMBL" id="CAG9797616.1"/>
    </source>
</evidence>
<proteinExistence type="inferred from homology"/>
<keyword evidence="4 8" id="KW-0812">Transmembrane</keyword>
<dbReference type="InterPro" id="IPR002259">
    <property type="entry name" value="Eqnu_transpt"/>
</dbReference>
<comment type="subcellular location">
    <subcellularLocation>
        <location evidence="1">Membrane</location>
        <topology evidence="1">Multi-pass membrane protein</topology>
    </subcellularLocation>
</comment>
<dbReference type="InterPro" id="IPR036259">
    <property type="entry name" value="MFS_trans_sf"/>
</dbReference>
<evidence type="ECO:0008006" key="11">
    <source>
        <dbReference type="Google" id="ProtNLM"/>
    </source>
</evidence>
<feature type="transmembrane region" description="Helical" evidence="8">
    <location>
        <begin position="239"/>
        <end position="259"/>
    </location>
</feature>
<feature type="transmembrane region" description="Helical" evidence="8">
    <location>
        <begin position="356"/>
        <end position="376"/>
    </location>
</feature>
<dbReference type="PRINTS" id="PR01130">
    <property type="entry name" value="DERENTRNSPRT"/>
</dbReference>
<evidence type="ECO:0000256" key="3">
    <source>
        <dbReference type="ARBA" id="ARBA00022448"/>
    </source>
</evidence>
<evidence type="ECO:0000313" key="10">
    <source>
        <dbReference type="Proteomes" id="UP001153620"/>
    </source>
</evidence>
<feature type="transmembrane region" description="Helical" evidence="8">
    <location>
        <begin position="145"/>
        <end position="164"/>
    </location>
</feature>
<gene>
    <name evidence="9" type="ORF">CHIRRI_LOCUS605</name>
</gene>
<evidence type="ECO:0000256" key="1">
    <source>
        <dbReference type="ARBA" id="ARBA00004141"/>
    </source>
</evidence>
<evidence type="ECO:0000256" key="4">
    <source>
        <dbReference type="ARBA" id="ARBA00022692"/>
    </source>
</evidence>
<feature type="transmembrane region" description="Helical" evidence="8">
    <location>
        <begin position="176"/>
        <end position="199"/>
    </location>
</feature>
<dbReference type="GO" id="GO:0005886">
    <property type="term" value="C:plasma membrane"/>
    <property type="evidence" value="ECO:0007669"/>
    <property type="project" value="TreeGrafter"/>
</dbReference>
<keyword evidence="6 8" id="KW-0472">Membrane</keyword>
<dbReference type="PIRSF" id="PIRSF016379">
    <property type="entry name" value="ENT"/>
    <property type="match status" value="1"/>
</dbReference>
<feature type="transmembrane region" description="Helical" evidence="8">
    <location>
        <begin position="388"/>
        <end position="405"/>
    </location>
</feature>
<comment type="similarity">
    <text evidence="2">Belongs to the SLC29A/ENT transporter (TC 2.A.57) family.</text>
</comment>
<feature type="transmembrane region" description="Helical" evidence="8">
    <location>
        <begin position="206"/>
        <end position="233"/>
    </location>
</feature>
<dbReference type="SUPFAM" id="SSF103473">
    <property type="entry name" value="MFS general substrate transporter"/>
    <property type="match status" value="1"/>
</dbReference>
<evidence type="ECO:0000256" key="2">
    <source>
        <dbReference type="ARBA" id="ARBA00007965"/>
    </source>
</evidence>
<keyword evidence="5 8" id="KW-1133">Transmembrane helix</keyword>
<reference evidence="9" key="1">
    <citation type="submission" date="2022-01" db="EMBL/GenBank/DDBJ databases">
        <authorList>
            <person name="King R."/>
        </authorList>
    </citation>
    <scope>NUCLEOTIDE SEQUENCE</scope>
</reference>
<feature type="compositionally biased region" description="Polar residues" evidence="7">
    <location>
        <begin position="1"/>
        <end position="12"/>
    </location>
</feature>
<name>A0A9N9WLM6_9DIPT</name>
<sequence>MDSPSRNPLLQNQHDEISSEDESQESLQATILENNTYIATSARSSQATVKERRPSAAPVDTYNFSFLVFYLLGMVTLLPWNFFITAEEYWQYKFRNLSSNDTSVLTPRQIEFQPDIAICSSIPTTIFLVLNAFFSHKISLKLRMIGSMVIVLILFIITTIFVQINTDNYQDYFFEFTLTTVFVINIFSAILSGGLFGIAGMFSSRYITAVIGGQALGGVFTALAEVISISFVTDPIVSAFIYFCVGTVILVSAIILYIYMSKTLFFKFHINQSHIKANTFSINNETGTSEITATTIASVNRNYLQPDWKKICGKIWMHGSAVWLCAVTTLSVFPAITVLVKSTGYGHGHKWNDVYFLPVINYLVFNTCDYFGRIISGWLQWPNNKPRLVAFLTFLRMAFVPAILLCNITQKHPLPVLFHSDEIFIALMIGFAFTNGYIANISCIFAPVVVEEHEKEMTSSMMAAFIGLGLTVGSAISFVLIQFVS</sequence>
<dbReference type="AlphaFoldDB" id="A0A9N9WLM6"/>